<evidence type="ECO:0000313" key="2">
    <source>
        <dbReference type="EMBL" id="CAF5003544.1"/>
    </source>
</evidence>
<feature type="non-terminal residue" evidence="2">
    <location>
        <position position="1"/>
    </location>
</feature>
<comment type="caution">
    <text evidence="2">The sequence shown here is derived from an EMBL/GenBank/DDBJ whole genome shotgun (WGS) entry which is preliminary data.</text>
</comment>
<protein>
    <submittedName>
        <fullName evidence="2">Uncharacterized protein</fullName>
    </submittedName>
</protein>
<feature type="compositionally biased region" description="Low complexity" evidence="1">
    <location>
        <begin position="115"/>
        <end position="132"/>
    </location>
</feature>
<organism evidence="2 3">
    <name type="scientific">Rotaria magnacalcarata</name>
    <dbReference type="NCBI Taxonomy" id="392030"/>
    <lineage>
        <taxon>Eukaryota</taxon>
        <taxon>Metazoa</taxon>
        <taxon>Spiralia</taxon>
        <taxon>Gnathifera</taxon>
        <taxon>Rotifera</taxon>
        <taxon>Eurotatoria</taxon>
        <taxon>Bdelloidea</taxon>
        <taxon>Philodinida</taxon>
        <taxon>Philodinidae</taxon>
        <taxon>Rotaria</taxon>
    </lineage>
</organism>
<proteinExistence type="predicted"/>
<dbReference type="AlphaFoldDB" id="A0A8S3DIX4"/>
<sequence length="197" mass="22120">ALKAVDLDQHVGSFRSLGYDSAGALANFRAEDFEKLNCNEQELLRLIALLDVLKEATREGKICPHYFNSNKLTKKQASIKSIPIQASWSDETVQQRNFQSTIKKQSNVNPKQKRPISSIGVSGRSSSASMVPTKPIKKYSDEVILQRPSTVLSRQNHSLLTKSNNQRYSGPKSFLNRPTIQHVKANHIHSKLNSYCI</sequence>
<evidence type="ECO:0000256" key="1">
    <source>
        <dbReference type="SAM" id="MobiDB-lite"/>
    </source>
</evidence>
<evidence type="ECO:0000313" key="3">
    <source>
        <dbReference type="Proteomes" id="UP000676336"/>
    </source>
</evidence>
<name>A0A8S3DIX4_9BILA</name>
<gene>
    <name evidence="2" type="ORF">SMN809_LOCUS56866</name>
</gene>
<feature type="region of interest" description="Disordered" evidence="1">
    <location>
        <begin position="105"/>
        <end position="132"/>
    </location>
</feature>
<dbReference type="Proteomes" id="UP000676336">
    <property type="component" value="Unassembled WGS sequence"/>
</dbReference>
<reference evidence="2" key="1">
    <citation type="submission" date="2021-02" db="EMBL/GenBank/DDBJ databases">
        <authorList>
            <person name="Nowell W R."/>
        </authorList>
    </citation>
    <scope>NUCLEOTIDE SEQUENCE</scope>
</reference>
<dbReference type="EMBL" id="CAJOBI010205393">
    <property type="protein sequence ID" value="CAF5003544.1"/>
    <property type="molecule type" value="Genomic_DNA"/>
</dbReference>
<accession>A0A8S3DIX4</accession>